<reference evidence="1 2" key="1">
    <citation type="submission" date="2020-04" db="EMBL/GenBank/DDBJ databases">
        <title>Azohydromonas sp. isolated from soil.</title>
        <authorList>
            <person name="Dahal R.H."/>
        </authorList>
    </citation>
    <scope>NUCLEOTIDE SEQUENCE [LARGE SCALE GENOMIC DNA]</scope>
    <source>
        <strain evidence="1 2">G-1-1-14</strain>
    </source>
</reference>
<dbReference type="InterPro" id="IPR019291">
    <property type="entry name" value="Host_attachment_protein"/>
</dbReference>
<protein>
    <submittedName>
        <fullName evidence="1">Host attachment protein</fullName>
    </submittedName>
</protein>
<accession>A0A848F6M4</accession>
<dbReference type="EMBL" id="JABBFW010000007">
    <property type="protein sequence ID" value="NML15747.1"/>
    <property type="molecule type" value="Genomic_DNA"/>
</dbReference>
<name>A0A848F6M4_9BURK</name>
<comment type="caution">
    <text evidence="1">The sequence shown here is derived from an EMBL/GenBank/DDBJ whole genome shotgun (WGS) entry which is preliminary data.</text>
</comment>
<evidence type="ECO:0000313" key="2">
    <source>
        <dbReference type="Proteomes" id="UP000574067"/>
    </source>
</evidence>
<dbReference type="Proteomes" id="UP000574067">
    <property type="component" value="Unassembled WGS sequence"/>
</dbReference>
<evidence type="ECO:0000313" key="1">
    <source>
        <dbReference type="EMBL" id="NML15747.1"/>
    </source>
</evidence>
<dbReference type="Pfam" id="PF10116">
    <property type="entry name" value="Host_attach"/>
    <property type="match status" value="1"/>
</dbReference>
<gene>
    <name evidence="1" type="ORF">HHL10_12275</name>
</gene>
<sequence length="146" mass="16225">MSADLILIASAQEARLLTRADSEAELVVLETLRWTGSHLGAGMARPMALPPGRGVSSVPLDPRRRQWREFAGVVARRFEELLAQRHFDRALLFAACPFLSELMRQLSRATKQQLLAVVDADIIDLKLPQTLQRIEQELQAAEAALA</sequence>
<proteinExistence type="predicted"/>
<organism evidence="1 2">
    <name type="scientific">Azohydromonas caseinilytica</name>
    <dbReference type="NCBI Taxonomy" id="2728836"/>
    <lineage>
        <taxon>Bacteria</taxon>
        <taxon>Pseudomonadati</taxon>
        <taxon>Pseudomonadota</taxon>
        <taxon>Betaproteobacteria</taxon>
        <taxon>Burkholderiales</taxon>
        <taxon>Sphaerotilaceae</taxon>
        <taxon>Azohydromonas</taxon>
    </lineage>
</organism>
<keyword evidence="2" id="KW-1185">Reference proteome</keyword>
<dbReference type="RefSeq" id="WP_169160654.1">
    <property type="nucleotide sequence ID" value="NZ_JABBFW010000007.1"/>
</dbReference>
<dbReference type="AlphaFoldDB" id="A0A848F6M4"/>